<dbReference type="Proteomes" id="UP000078599">
    <property type="component" value="Unassembled WGS sequence"/>
</dbReference>
<feature type="transmembrane region" description="Helical" evidence="1">
    <location>
        <begin position="146"/>
        <end position="167"/>
    </location>
</feature>
<keyword evidence="1" id="KW-1133">Transmembrane helix</keyword>
<evidence type="ECO:0000256" key="1">
    <source>
        <dbReference type="SAM" id="Phobius"/>
    </source>
</evidence>
<dbReference type="EMBL" id="CTRI01000001">
    <property type="protein sequence ID" value="CQR26407.1"/>
    <property type="molecule type" value="Genomic_DNA"/>
</dbReference>
<name>A0ABP1YZD4_THIA3</name>
<keyword evidence="3" id="KW-1185">Reference proteome</keyword>
<evidence type="ECO:0000313" key="2">
    <source>
        <dbReference type="EMBL" id="CQR26407.1"/>
    </source>
</evidence>
<gene>
    <name evidence="2" type="ORF">THICB1_10150</name>
</gene>
<organism evidence="2 3">
    <name type="scientific">Thiomonas arsenitoxydans (strain DSM 22701 / CIP 110005 / 3As)</name>
    <dbReference type="NCBI Taxonomy" id="426114"/>
    <lineage>
        <taxon>Bacteria</taxon>
        <taxon>Pseudomonadati</taxon>
        <taxon>Pseudomonadota</taxon>
        <taxon>Betaproteobacteria</taxon>
        <taxon>Burkholderiales</taxon>
        <taxon>Thiomonas</taxon>
    </lineage>
</organism>
<reference evidence="2 3" key="1">
    <citation type="submission" date="2015-03" db="EMBL/GenBank/DDBJ databases">
        <authorList>
            <person name="Regsiter A."/>
            <person name="william w."/>
        </authorList>
    </citation>
    <scope>NUCLEOTIDE SEQUENCE [LARGE SCALE GENOMIC DNA]</scope>
    <source>
        <strain evidence="2 3">CB1</strain>
    </source>
</reference>
<accession>A0ABP1YZD4</accession>
<sequence>MSIYSDLIERFAPDGLSSQQQAEIDSIRLATQFDDNDSQWGVILPMYFLSNRREQARVDHEALLRAVQNVTTGGIDAEKLGKLIGPHIDASEINVPVPEINANKIAQAIAKAAMPAFESALADRVVKMDAKEAHEAIRGAVSDTLFSWQVGVAVAAALLVAIAGYWWGGKQVEWRDQPVMIQMQSQIHQLRAELVGQRH</sequence>
<protein>
    <submittedName>
        <fullName evidence="2">Uncharacterized protein</fullName>
    </submittedName>
</protein>
<evidence type="ECO:0000313" key="3">
    <source>
        <dbReference type="Proteomes" id="UP000078599"/>
    </source>
</evidence>
<dbReference type="RefSeq" id="WP_064971520.1">
    <property type="nucleotide sequence ID" value="NZ_LN831666.1"/>
</dbReference>
<proteinExistence type="predicted"/>
<comment type="caution">
    <text evidence="2">The sequence shown here is derived from an EMBL/GenBank/DDBJ whole genome shotgun (WGS) entry which is preliminary data.</text>
</comment>
<keyword evidence="1" id="KW-0812">Transmembrane</keyword>
<keyword evidence="1" id="KW-0472">Membrane</keyword>